<dbReference type="Pfam" id="PF00008">
    <property type="entry name" value="EGF"/>
    <property type="match status" value="4"/>
</dbReference>
<feature type="disulfide bond" evidence="6">
    <location>
        <begin position="8"/>
        <end position="17"/>
    </location>
</feature>
<dbReference type="SUPFAM" id="SSF57535">
    <property type="entry name" value="Complement control module/SCR domain"/>
    <property type="match status" value="1"/>
</dbReference>
<feature type="domain" description="EGF-like" evidence="8">
    <location>
        <begin position="200"/>
        <end position="236"/>
    </location>
</feature>
<reference evidence="13" key="1">
    <citation type="submission" date="2017-02" db="UniProtKB">
        <authorList>
            <consortium name="WormBaseParasite"/>
        </authorList>
    </citation>
    <scope>IDENTIFICATION</scope>
</reference>
<dbReference type="PROSITE" id="PS50825">
    <property type="entry name" value="HYR"/>
    <property type="match status" value="1"/>
</dbReference>
<dbReference type="PROSITE" id="PS00010">
    <property type="entry name" value="ASX_HYDROXYL"/>
    <property type="match status" value="4"/>
</dbReference>
<sequence>MFARRCICEEGWTGENCDVNIDDCASQPCQNGGTCTDEVAGFSCACPAGYRGVHCQHLVDHCSTSPCRNNATCTNLGASYHCACPLGFDGTHCEHNKDECLQMRCDKNGTEERFLLQSCEDGINSFSCVCKPGYRGEFCEVRIDQVGVNVPSQLRKKKCEQETGSCDSRPCRNDGRCVNLIADYFCVCPEGVSGKDCEIAPNRCLGEPCLNGGVCGDFGSRQECTCPKKFTGAGCQYLQDPCAESVCQNGGKCNRTSDGGFHCTCEPGFTGAHCETNVDDCARSPCPIGATCIDQINAAYCRCPFNMTGANCDKEVDEDYDFHFFDSLHPASASLALPFLVETKAITLEANCSTGETEVLRVDSEGVSVALFANETALQLHFPTNQKINDGAWNHLVFTWTSDKGGYSLIWNSVRIFVGNGYGTGQDINMNALITLGSNEAGELSFGGSVTRVHLWSRVLDFDSEIPMMVVSCHGSEPTFEGLLLRFNGYTELKGKVERLPRSTCGREKRGRREELPLRVENCPQDHFVVTSEREVNVTWPEPEFVSKYPLEKVFTWGEYDVLYVARDNTSNTAECNFKIHVLREHCPQLEEPVNGVQACESWGPQLRFKACSIECRDGYEFPILPAIFYTCAADGLWRPRHHNQLTFRYPQCTKSVPATRVVLSRVAYRGSSPCSEASRDALRTRLLASIQTINQKWDICSLTDLSGCVGARVDVDCSLEEFGRVKRESNSFNVRIEIPVKRDPVTNSVSGQKSKVVDALQSEIINQGAFNLEKVLPNGRPDLSSFQLSDEFHCQVGQVNVGDLC</sequence>
<dbReference type="AlphaFoldDB" id="A0A0N4YJF9"/>
<evidence type="ECO:0000256" key="7">
    <source>
        <dbReference type="PROSITE-ProRule" id="PRU00302"/>
    </source>
</evidence>
<feature type="disulfide bond" evidence="6">
    <location>
        <begin position="130"/>
        <end position="139"/>
    </location>
</feature>
<dbReference type="Gene3D" id="2.10.25.10">
    <property type="entry name" value="Laminin"/>
    <property type="match status" value="7"/>
</dbReference>
<dbReference type="InterPro" id="IPR018097">
    <property type="entry name" value="EGF_Ca-bd_CS"/>
</dbReference>
<dbReference type="FunFam" id="2.10.25.10:FF:000472">
    <property type="entry name" value="Uncharacterized protein, isoform A"/>
    <property type="match status" value="1"/>
</dbReference>
<dbReference type="GO" id="GO:0003008">
    <property type="term" value="P:system process"/>
    <property type="evidence" value="ECO:0007669"/>
    <property type="project" value="UniProtKB-ARBA"/>
</dbReference>
<keyword evidence="7" id="KW-0768">Sushi</keyword>
<evidence type="ECO:0000313" key="11">
    <source>
        <dbReference type="EMBL" id="VDL80711.1"/>
    </source>
</evidence>
<dbReference type="InterPro" id="IPR035976">
    <property type="entry name" value="Sushi/SCR/CCP_sf"/>
</dbReference>
<evidence type="ECO:0000259" key="9">
    <source>
        <dbReference type="PROSITE" id="PS50825"/>
    </source>
</evidence>
<dbReference type="PROSITE" id="PS50923">
    <property type="entry name" value="SUSHI"/>
    <property type="match status" value="1"/>
</dbReference>
<feature type="disulfide bond" evidence="6">
    <location>
        <begin position="188"/>
        <end position="197"/>
    </location>
</feature>
<dbReference type="OMA" id="YSLIWNS"/>
<dbReference type="InterPro" id="IPR013032">
    <property type="entry name" value="EGF-like_CS"/>
</dbReference>
<evidence type="ECO:0000256" key="2">
    <source>
        <dbReference type="ARBA" id="ARBA00022729"/>
    </source>
</evidence>
<dbReference type="Pfam" id="PF13385">
    <property type="entry name" value="Laminin_G_3"/>
    <property type="match status" value="1"/>
</dbReference>
<feature type="domain" description="EGF-like" evidence="8">
    <location>
        <begin position="1"/>
        <end position="18"/>
    </location>
</feature>
<evidence type="ECO:0000313" key="13">
    <source>
        <dbReference type="WBParaSite" id="NBR_0001709701-mRNA-1"/>
    </source>
</evidence>
<dbReference type="InterPro" id="IPR000436">
    <property type="entry name" value="Sushi_SCR_CCP_dom"/>
</dbReference>
<dbReference type="SMART" id="SM00179">
    <property type="entry name" value="EGF_CA"/>
    <property type="match status" value="6"/>
</dbReference>
<feature type="domain" description="EGF-like" evidence="8">
    <location>
        <begin position="20"/>
        <end position="56"/>
    </location>
</feature>
<reference evidence="11 12" key="2">
    <citation type="submission" date="2018-11" db="EMBL/GenBank/DDBJ databases">
        <authorList>
            <consortium name="Pathogen Informatics"/>
        </authorList>
    </citation>
    <scope>NUCLEOTIDE SEQUENCE [LARGE SCALE GENOMIC DNA]</scope>
</reference>
<evidence type="ECO:0000256" key="4">
    <source>
        <dbReference type="ARBA" id="ARBA00023157"/>
    </source>
</evidence>
<dbReference type="PROSITE" id="PS01186">
    <property type="entry name" value="EGF_2"/>
    <property type="match status" value="5"/>
</dbReference>
<evidence type="ECO:0000256" key="3">
    <source>
        <dbReference type="ARBA" id="ARBA00022737"/>
    </source>
</evidence>
<dbReference type="STRING" id="27835.A0A0N4YJF9"/>
<name>A0A0N4YJF9_NIPBR</name>
<feature type="disulfide bond" evidence="6">
    <location>
        <begin position="46"/>
        <end position="55"/>
    </location>
</feature>
<dbReference type="InterPro" id="IPR013320">
    <property type="entry name" value="ConA-like_dom_sf"/>
</dbReference>
<proteinExistence type="predicted"/>
<dbReference type="CDD" id="cd00054">
    <property type="entry name" value="EGF_CA"/>
    <property type="match status" value="6"/>
</dbReference>
<dbReference type="PROSITE" id="PS50026">
    <property type="entry name" value="EGF_3"/>
    <property type="match status" value="8"/>
</dbReference>
<feature type="domain" description="EGF-like" evidence="8">
    <location>
        <begin position="238"/>
        <end position="275"/>
    </location>
</feature>
<dbReference type="SUPFAM" id="SSF49899">
    <property type="entry name" value="Concanavalin A-like lectins/glucanases"/>
    <property type="match status" value="1"/>
</dbReference>
<evidence type="ECO:0000256" key="5">
    <source>
        <dbReference type="ARBA" id="ARBA00023180"/>
    </source>
</evidence>
<dbReference type="InterPro" id="IPR051022">
    <property type="entry name" value="Notch_Cell-Fate_Det"/>
</dbReference>
<gene>
    <name evidence="11" type="ORF">NBR_LOCUS17098</name>
</gene>
<dbReference type="InterPro" id="IPR003410">
    <property type="entry name" value="HYR_dom"/>
</dbReference>
<dbReference type="InterPro" id="IPR001881">
    <property type="entry name" value="EGF-like_Ca-bd_dom"/>
</dbReference>
<dbReference type="SUPFAM" id="SSF57196">
    <property type="entry name" value="EGF/Laminin"/>
    <property type="match status" value="7"/>
</dbReference>
<feature type="disulfide bond" evidence="6">
    <location>
        <begin position="303"/>
        <end position="312"/>
    </location>
</feature>
<comment type="caution">
    <text evidence="6">Lacks conserved residue(s) required for the propagation of feature annotation.</text>
</comment>
<feature type="domain" description="EGF-like" evidence="8">
    <location>
        <begin position="277"/>
        <end position="313"/>
    </location>
</feature>
<evidence type="ECO:0000256" key="1">
    <source>
        <dbReference type="ARBA" id="ARBA00022536"/>
    </source>
</evidence>
<evidence type="ECO:0000259" key="8">
    <source>
        <dbReference type="PROSITE" id="PS50026"/>
    </source>
</evidence>
<feature type="domain" description="HYR" evidence="9">
    <location>
        <begin position="513"/>
        <end position="584"/>
    </location>
</feature>
<feature type="domain" description="Sushi" evidence="10">
    <location>
        <begin position="585"/>
        <end position="655"/>
    </location>
</feature>
<organism evidence="13">
    <name type="scientific">Nippostrongylus brasiliensis</name>
    <name type="common">Rat hookworm</name>
    <dbReference type="NCBI Taxonomy" id="27835"/>
    <lineage>
        <taxon>Eukaryota</taxon>
        <taxon>Metazoa</taxon>
        <taxon>Ecdysozoa</taxon>
        <taxon>Nematoda</taxon>
        <taxon>Chromadorea</taxon>
        <taxon>Rhabditida</taxon>
        <taxon>Rhabditina</taxon>
        <taxon>Rhabditomorpha</taxon>
        <taxon>Strongyloidea</taxon>
        <taxon>Heligmosomidae</taxon>
        <taxon>Nippostrongylus</taxon>
    </lineage>
</organism>
<dbReference type="GO" id="GO:0016020">
    <property type="term" value="C:membrane"/>
    <property type="evidence" value="ECO:0007669"/>
    <property type="project" value="UniProtKB-SubCell"/>
</dbReference>
<dbReference type="FunFam" id="2.10.25.10:FF:000122">
    <property type="entry name" value="Protein crumbs homolog 2"/>
    <property type="match status" value="1"/>
</dbReference>
<dbReference type="Proteomes" id="UP000271162">
    <property type="component" value="Unassembled WGS sequence"/>
</dbReference>
<feature type="disulfide bond" evidence="6">
    <location>
        <begin position="265"/>
        <end position="274"/>
    </location>
</feature>
<dbReference type="SMART" id="SM00181">
    <property type="entry name" value="EGF"/>
    <property type="match status" value="7"/>
</dbReference>
<dbReference type="GO" id="GO:0005509">
    <property type="term" value="F:calcium ion binding"/>
    <property type="evidence" value="ECO:0007669"/>
    <property type="project" value="InterPro"/>
</dbReference>
<dbReference type="FunFam" id="2.10.25.10:FF:000004">
    <property type="entry name" value="Neurogenic locus notch 1"/>
    <property type="match status" value="1"/>
</dbReference>
<dbReference type="InterPro" id="IPR000152">
    <property type="entry name" value="EGF-type_Asp/Asn_hydroxyl_site"/>
</dbReference>
<feature type="domain" description="EGF-like" evidence="8">
    <location>
        <begin position="162"/>
        <end position="198"/>
    </location>
</feature>
<dbReference type="EMBL" id="UYSL01022558">
    <property type="protein sequence ID" value="VDL80711.1"/>
    <property type="molecule type" value="Genomic_DNA"/>
</dbReference>
<dbReference type="FunFam" id="2.10.25.10:FF:000066">
    <property type="entry name" value="FAT atypical cadherin 4"/>
    <property type="match status" value="1"/>
</dbReference>
<keyword evidence="4 6" id="KW-1015">Disulfide bond</keyword>
<dbReference type="PANTHER" id="PTHR24049:SF35">
    <property type="entry name" value="EGF-LIKE DOMAIN-CONTAINING PROTEIN"/>
    <property type="match status" value="1"/>
</dbReference>
<dbReference type="PRINTS" id="PR00010">
    <property type="entry name" value="EGFBLOOD"/>
</dbReference>
<dbReference type="WBParaSite" id="NBR_0001709701-mRNA-1">
    <property type="protein sequence ID" value="NBR_0001709701-mRNA-1"/>
    <property type="gene ID" value="NBR_0001709701"/>
</dbReference>
<dbReference type="PROSITE" id="PS01187">
    <property type="entry name" value="EGF_CA"/>
    <property type="match status" value="1"/>
</dbReference>
<protein>
    <submittedName>
        <fullName evidence="13">Crumbs cell polarity complex component 2b</fullName>
    </submittedName>
</protein>
<evidence type="ECO:0000259" key="10">
    <source>
        <dbReference type="PROSITE" id="PS50923"/>
    </source>
</evidence>
<evidence type="ECO:0000313" key="12">
    <source>
        <dbReference type="Proteomes" id="UP000271162"/>
    </source>
</evidence>
<dbReference type="PANTHER" id="PTHR24049">
    <property type="entry name" value="CRUMBS FAMILY MEMBER"/>
    <property type="match status" value="1"/>
</dbReference>
<keyword evidence="1 6" id="KW-0245">EGF-like domain</keyword>
<evidence type="ECO:0000256" key="6">
    <source>
        <dbReference type="PROSITE-ProRule" id="PRU00076"/>
    </source>
</evidence>
<keyword evidence="3" id="KW-0677">Repeat</keyword>
<feature type="domain" description="EGF-like" evidence="8">
    <location>
        <begin position="58"/>
        <end position="94"/>
    </location>
</feature>
<keyword evidence="2" id="KW-0732">Signal</keyword>
<feature type="disulfide bond" evidence="6">
    <location>
        <begin position="84"/>
        <end position="93"/>
    </location>
</feature>
<dbReference type="PROSITE" id="PS00022">
    <property type="entry name" value="EGF_1"/>
    <property type="match status" value="8"/>
</dbReference>
<dbReference type="Gene3D" id="2.60.120.200">
    <property type="match status" value="1"/>
</dbReference>
<accession>A0A0N4YJF9</accession>
<keyword evidence="12" id="KW-1185">Reference proteome</keyword>
<dbReference type="GO" id="GO:0051240">
    <property type="term" value="P:positive regulation of multicellular organismal process"/>
    <property type="evidence" value="ECO:0007669"/>
    <property type="project" value="UniProtKB-ARBA"/>
</dbReference>
<dbReference type="InterPro" id="IPR000742">
    <property type="entry name" value="EGF"/>
</dbReference>
<feature type="disulfide bond" evidence="6">
    <location>
        <begin position="226"/>
        <end position="235"/>
    </location>
</feature>
<keyword evidence="5" id="KW-0325">Glycoprotein</keyword>
<feature type="domain" description="EGF-like" evidence="8">
    <location>
        <begin position="96"/>
        <end position="140"/>
    </location>
</feature>
<dbReference type="Pfam" id="PF12661">
    <property type="entry name" value="hEGF"/>
    <property type="match status" value="2"/>
</dbReference>